<evidence type="ECO:0000313" key="1">
    <source>
        <dbReference type="EMBL" id="CAK7328242.1"/>
    </source>
</evidence>
<keyword evidence="2" id="KW-1185">Reference proteome</keyword>
<gene>
    <name evidence="1" type="ORF">DCAF_LOCUS5963</name>
</gene>
<reference evidence="1 2" key="1">
    <citation type="submission" date="2024-01" db="EMBL/GenBank/DDBJ databases">
        <authorList>
            <person name="Waweru B."/>
        </authorList>
    </citation>
    <scope>NUCLEOTIDE SEQUENCE [LARGE SCALE GENOMIC DNA]</scope>
</reference>
<proteinExistence type="predicted"/>
<dbReference type="Proteomes" id="UP001314170">
    <property type="component" value="Unassembled WGS sequence"/>
</dbReference>
<accession>A0AAV1R2L6</accession>
<evidence type="ECO:0000313" key="2">
    <source>
        <dbReference type="Proteomes" id="UP001314170"/>
    </source>
</evidence>
<dbReference type="EMBL" id="CAWUPB010000893">
    <property type="protein sequence ID" value="CAK7328242.1"/>
    <property type="molecule type" value="Genomic_DNA"/>
</dbReference>
<organism evidence="1 2">
    <name type="scientific">Dovyalis caffra</name>
    <dbReference type="NCBI Taxonomy" id="77055"/>
    <lineage>
        <taxon>Eukaryota</taxon>
        <taxon>Viridiplantae</taxon>
        <taxon>Streptophyta</taxon>
        <taxon>Embryophyta</taxon>
        <taxon>Tracheophyta</taxon>
        <taxon>Spermatophyta</taxon>
        <taxon>Magnoliopsida</taxon>
        <taxon>eudicotyledons</taxon>
        <taxon>Gunneridae</taxon>
        <taxon>Pentapetalae</taxon>
        <taxon>rosids</taxon>
        <taxon>fabids</taxon>
        <taxon>Malpighiales</taxon>
        <taxon>Salicaceae</taxon>
        <taxon>Flacourtieae</taxon>
        <taxon>Dovyalis</taxon>
    </lineage>
</organism>
<dbReference type="AlphaFoldDB" id="A0AAV1R2L6"/>
<name>A0AAV1R2L6_9ROSI</name>
<comment type="caution">
    <text evidence="1">The sequence shown here is derived from an EMBL/GenBank/DDBJ whole genome shotgun (WGS) entry which is preliminary data.</text>
</comment>
<sequence length="52" mass="5852">MAEKGYNLRVNENKARKPGYARTWYGNEVVSNIPVSNDGTEDFISIAMTQSK</sequence>
<protein>
    <submittedName>
        <fullName evidence="1">Uncharacterized protein</fullName>
    </submittedName>
</protein>